<dbReference type="AlphaFoldDB" id="A0A9P5ZE71"/>
<keyword evidence="2" id="KW-1185">Reference proteome</keyword>
<organism evidence="1 2">
    <name type="scientific">Pholiota conissans</name>
    <dbReference type="NCBI Taxonomy" id="109636"/>
    <lineage>
        <taxon>Eukaryota</taxon>
        <taxon>Fungi</taxon>
        <taxon>Dikarya</taxon>
        <taxon>Basidiomycota</taxon>
        <taxon>Agaricomycotina</taxon>
        <taxon>Agaricomycetes</taxon>
        <taxon>Agaricomycetidae</taxon>
        <taxon>Agaricales</taxon>
        <taxon>Agaricineae</taxon>
        <taxon>Strophariaceae</taxon>
        <taxon>Pholiota</taxon>
    </lineage>
</organism>
<evidence type="ECO:0000313" key="2">
    <source>
        <dbReference type="Proteomes" id="UP000807469"/>
    </source>
</evidence>
<dbReference type="SUPFAM" id="SSF52047">
    <property type="entry name" value="RNI-like"/>
    <property type="match status" value="1"/>
</dbReference>
<gene>
    <name evidence="1" type="ORF">BDN70DRAFT_706315</name>
</gene>
<evidence type="ECO:0000313" key="1">
    <source>
        <dbReference type="EMBL" id="KAF9485040.1"/>
    </source>
</evidence>
<reference evidence="1" key="1">
    <citation type="submission" date="2020-11" db="EMBL/GenBank/DDBJ databases">
        <authorList>
            <consortium name="DOE Joint Genome Institute"/>
            <person name="Ahrendt S."/>
            <person name="Riley R."/>
            <person name="Andreopoulos W."/>
            <person name="Labutti K."/>
            <person name="Pangilinan J."/>
            <person name="Ruiz-Duenas F.J."/>
            <person name="Barrasa J.M."/>
            <person name="Sanchez-Garcia M."/>
            <person name="Camarero S."/>
            <person name="Miyauchi S."/>
            <person name="Serrano A."/>
            <person name="Linde D."/>
            <person name="Babiker R."/>
            <person name="Drula E."/>
            <person name="Ayuso-Fernandez I."/>
            <person name="Pacheco R."/>
            <person name="Padilla G."/>
            <person name="Ferreira P."/>
            <person name="Barriuso J."/>
            <person name="Kellner H."/>
            <person name="Castanera R."/>
            <person name="Alfaro M."/>
            <person name="Ramirez L."/>
            <person name="Pisabarro A.G."/>
            <person name="Kuo A."/>
            <person name="Tritt A."/>
            <person name="Lipzen A."/>
            <person name="He G."/>
            <person name="Yan M."/>
            <person name="Ng V."/>
            <person name="Cullen D."/>
            <person name="Martin F."/>
            <person name="Rosso M.-N."/>
            <person name="Henrissat B."/>
            <person name="Hibbett D."/>
            <person name="Martinez A.T."/>
            <person name="Grigoriev I.V."/>
        </authorList>
    </citation>
    <scope>NUCLEOTIDE SEQUENCE</scope>
    <source>
        <strain evidence="1">CIRM-BRFM 674</strain>
    </source>
</reference>
<sequence length="449" mass="51470">MDSTSQRSPMFPAELIQLFIDHLAPDNYDQPLTSFQRRDLASCGLVSASFYTASRKHLFSTVKILYKPDERREAPFVLDDILSANPKLQEHVRHLIIMVSRRHSKLRENSELVRGGGSGAMEGEYLSHLVGLVPALRKLSIENTYSQALRPGFGAILDKLRASCPDLHHLRIVHLDVPLSFILQWTNITDLEIHYTGLLERHYSKQNTVIPTHSTSSPPIIRLTIGESVFYHHLLQKSLDLTRLRYLHLSPTLLEDDREWGLLDNTFPVLNHLSLYHAFKVLAPWHLQYTLCDSKFPALDVIEINEDVETRRPFPYIVDALAPKEGTFSIRHVKITLEAGRPQEFLDLLDKQHQRWAEADTAWTSAQYYSLTMVSIHCTFRFATPFDSIKDQEKLQLVINCAHRLLPRVSSSSIILDFSVKLHFTNFIFGWDSRTGVMTGTPYAIFSRS</sequence>
<protein>
    <submittedName>
        <fullName evidence="1">Uncharacterized protein</fullName>
    </submittedName>
</protein>
<dbReference type="EMBL" id="MU155138">
    <property type="protein sequence ID" value="KAF9485040.1"/>
    <property type="molecule type" value="Genomic_DNA"/>
</dbReference>
<accession>A0A9P5ZE71</accession>
<name>A0A9P5ZE71_9AGAR</name>
<dbReference type="Proteomes" id="UP000807469">
    <property type="component" value="Unassembled WGS sequence"/>
</dbReference>
<dbReference type="OrthoDB" id="3120920at2759"/>
<proteinExistence type="predicted"/>
<comment type="caution">
    <text evidence="1">The sequence shown here is derived from an EMBL/GenBank/DDBJ whole genome shotgun (WGS) entry which is preliminary data.</text>
</comment>